<dbReference type="EC" id="2.1.1.193" evidence="3"/>
<dbReference type="EMBL" id="DRDR01000002">
    <property type="protein sequence ID" value="HDL59822.1"/>
    <property type="molecule type" value="Genomic_DNA"/>
</dbReference>
<keyword evidence="4" id="KW-0963">Cytoplasm</keyword>
<comment type="caution">
    <text evidence="12">The sequence shown here is derived from an EMBL/GenBank/DDBJ whole genome shotgun (WGS) entry which is preliminary data.</text>
</comment>
<keyword evidence="8" id="KW-0949">S-adenosyl-L-methionine</keyword>
<evidence type="ECO:0000256" key="9">
    <source>
        <dbReference type="ARBA" id="ARBA00025699"/>
    </source>
</evidence>
<dbReference type="GO" id="GO:0070042">
    <property type="term" value="F:rRNA (uridine-N3-)-methyltransferase activity"/>
    <property type="evidence" value="ECO:0007669"/>
    <property type="project" value="TreeGrafter"/>
</dbReference>
<dbReference type="GO" id="GO:0070475">
    <property type="term" value="P:rRNA base methylation"/>
    <property type="evidence" value="ECO:0007669"/>
    <property type="project" value="TreeGrafter"/>
</dbReference>
<evidence type="ECO:0000256" key="2">
    <source>
        <dbReference type="ARBA" id="ARBA00005528"/>
    </source>
</evidence>
<dbReference type="AlphaFoldDB" id="A0A7V0LTD8"/>
<comment type="subcellular location">
    <subcellularLocation>
        <location evidence="1">Cytoplasm</location>
    </subcellularLocation>
</comment>
<comment type="similarity">
    <text evidence="2">Belongs to the RNA methyltransferase RsmE family.</text>
</comment>
<keyword evidence="5" id="KW-0698">rRNA processing</keyword>
<dbReference type="InterPro" id="IPR029028">
    <property type="entry name" value="Alpha/beta_knot_MTases"/>
</dbReference>
<dbReference type="InterPro" id="IPR046886">
    <property type="entry name" value="RsmE_MTase_dom"/>
</dbReference>
<evidence type="ECO:0000256" key="5">
    <source>
        <dbReference type="ARBA" id="ARBA00022552"/>
    </source>
</evidence>
<dbReference type="GO" id="GO:0005737">
    <property type="term" value="C:cytoplasm"/>
    <property type="evidence" value="ECO:0007669"/>
    <property type="project" value="UniProtKB-SubCell"/>
</dbReference>
<keyword evidence="7 12" id="KW-0808">Transferase</keyword>
<comment type="catalytic activity">
    <reaction evidence="10">
        <text>uridine(1498) in 16S rRNA + S-adenosyl-L-methionine = N(3)-methyluridine(1498) in 16S rRNA + S-adenosyl-L-homocysteine + H(+)</text>
        <dbReference type="Rhea" id="RHEA:42920"/>
        <dbReference type="Rhea" id="RHEA-COMP:10283"/>
        <dbReference type="Rhea" id="RHEA-COMP:10284"/>
        <dbReference type="ChEBI" id="CHEBI:15378"/>
        <dbReference type="ChEBI" id="CHEBI:57856"/>
        <dbReference type="ChEBI" id="CHEBI:59789"/>
        <dbReference type="ChEBI" id="CHEBI:65315"/>
        <dbReference type="ChEBI" id="CHEBI:74502"/>
        <dbReference type="EC" id="2.1.1.193"/>
    </reaction>
</comment>
<evidence type="ECO:0000256" key="8">
    <source>
        <dbReference type="ARBA" id="ARBA00022691"/>
    </source>
</evidence>
<reference evidence="12" key="1">
    <citation type="journal article" date="2020" name="mSystems">
        <title>Genome- and Community-Level Interaction Insights into Carbon Utilization and Element Cycling Functions of Hydrothermarchaeota in Hydrothermal Sediment.</title>
        <authorList>
            <person name="Zhou Z."/>
            <person name="Liu Y."/>
            <person name="Xu W."/>
            <person name="Pan J."/>
            <person name="Luo Z.H."/>
            <person name="Li M."/>
        </authorList>
    </citation>
    <scope>NUCLEOTIDE SEQUENCE [LARGE SCALE GENOMIC DNA]</scope>
    <source>
        <strain evidence="12">HyVt-28</strain>
    </source>
</reference>
<feature type="domain" description="Ribosomal RNA small subunit methyltransferase E methyltransferase" evidence="11">
    <location>
        <begin position="7"/>
        <end position="115"/>
    </location>
</feature>
<evidence type="ECO:0000256" key="3">
    <source>
        <dbReference type="ARBA" id="ARBA00012328"/>
    </source>
</evidence>
<dbReference type="SUPFAM" id="SSF75217">
    <property type="entry name" value="alpha/beta knot"/>
    <property type="match status" value="1"/>
</dbReference>
<evidence type="ECO:0000256" key="7">
    <source>
        <dbReference type="ARBA" id="ARBA00022679"/>
    </source>
</evidence>
<evidence type="ECO:0000256" key="10">
    <source>
        <dbReference type="ARBA" id="ARBA00047944"/>
    </source>
</evidence>
<organism evidence="12">
    <name type="scientific">candidate division WOR-3 bacterium</name>
    <dbReference type="NCBI Taxonomy" id="2052148"/>
    <lineage>
        <taxon>Bacteria</taxon>
        <taxon>Bacteria division WOR-3</taxon>
    </lineage>
</organism>
<comment type="function">
    <text evidence="9">Specifically methylates the N3 position of the uracil ring of uridine 1498 (m3U1498) in 16S rRNA. Acts on the fully assembled 30S ribosomal subunit.</text>
</comment>
<evidence type="ECO:0000313" key="12">
    <source>
        <dbReference type="EMBL" id="HDL59822.1"/>
    </source>
</evidence>
<evidence type="ECO:0000256" key="4">
    <source>
        <dbReference type="ARBA" id="ARBA00022490"/>
    </source>
</evidence>
<dbReference type="Pfam" id="PF04452">
    <property type="entry name" value="Methyltrans_RNA"/>
    <property type="match status" value="1"/>
</dbReference>
<protein>
    <recommendedName>
        <fullName evidence="3">16S rRNA (uracil(1498)-N(3))-methyltransferase</fullName>
        <ecNumber evidence="3">2.1.1.193</ecNumber>
    </recommendedName>
</protein>
<dbReference type="NCBIfam" id="TIGR00046">
    <property type="entry name" value="RsmE family RNA methyltransferase"/>
    <property type="match status" value="1"/>
</dbReference>
<proteinExistence type="inferred from homology"/>
<evidence type="ECO:0000259" key="11">
    <source>
        <dbReference type="Pfam" id="PF04452"/>
    </source>
</evidence>
<dbReference type="InterPro" id="IPR029026">
    <property type="entry name" value="tRNA_m1G_MTases_N"/>
</dbReference>
<dbReference type="Gene3D" id="3.40.1280.10">
    <property type="match status" value="1"/>
</dbReference>
<dbReference type="PANTHER" id="PTHR30027">
    <property type="entry name" value="RIBOSOMAL RNA SMALL SUBUNIT METHYLTRANSFERASE E"/>
    <property type="match status" value="1"/>
</dbReference>
<accession>A0A7V0LTD8</accession>
<evidence type="ECO:0000256" key="6">
    <source>
        <dbReference type="ARBA" id="ARBA00022603"/>
    </source>
</evidence>
<sequence>MVLKREIEERWLKILKEAVKQSGRSRVPEIRKPLSLEKIEEIAANYNTWLFGDINGEKLIPEINLKGDILVIIGPEGGFTENERKFLLSKGFLNVKLAKTILRAETAAISACSQIIAVRETNGRRPKNARR</sequence>
<dbReference type="PANTHER" id="PTHR30027:SF3">
    <property type="entry name" value="16S RRNA (URACIL(1498)-N(3))-METHYLTRANSFERASE"/>
    <property type="match status" value="1"/>
</dbReference>
<keyword evidence="6 12" id="KW-0489">Methyltransferase</keyword>
<evidence type="ECO:0000256" key="1">
    <source>
        <dbReference type="ARBA" id="ARBA00004496"/>
    </source>
</evidence>
<name>A0A7V0LTD8_UNCW3</name>
<dbReference type="Proteomes" id="UP000886381">
    <property type="component" value="Unassembled WGS sequence"/>
</dbReference>
<gene>
    <name evidence="12" type="ORF">ENH14_00020</name>
</gene>
<dbReference type="CDD" id="cd18084">
    <property type="entry name" value="RsmE-like"/>
    <property type="match status" value="1"/>
</dbReference>
<dbReference type="InterPro" id="IPR006700">
    <property type="entry name" value="RsmE"/>
</dbReference>